<keyword evidence="1" id="KW-0732">Signal</keyword>
<evidence type="ECO:0000313" key="2">
    <source>
        <dbReference type="Proteomes" id="UP000504608"/>
    </source>
</evidence>
<sequence>MMKRISEGRIAAMWMVVTEALVALALILVAEGTEGTDTNDVYSPCLDAKIQRSDGFTFGVVFSSKELFFQDNIQFSPCDKRQALTFKVAQLAVFRPKVDQLTFLTINSTAFNPATYDGYMVAFAGLKYAARSLPVMVTDNAHTITSFTLVFEFQKSTLQNLFWKKFGCDKCSGDFSTCLDKQDCAVPSSKCKYNGGSIDCNLGIQLAFSGTDKNLQVLDSWFEVNHLRRFSLYKLFSDVRDKITNLFQ</sequence>
<dbReference type="Proteomes" id="UP000504608">
    <property type="component" value="Unplaced"/>
</dbReference>
<gene>
    <name evidence="3" type="primary">LOC111499988</name>
</gene>
<feature type="chain" id="PRO_5026939280" evidence="1">
    <location>
        <begin position="33"/>
        <end position="248"/>
    </location>
</feature>
<dbReference type="GO" id="GO:0005829">
    <property type="term" value="C:cytosol"/>
    <property type="evidence" value="ECO:0007669"/>
    <property type="project" value="TreeGrafter"/>
</dbReference>
<dbReference type="OrthoDB" id="1885051at2759"/>
<keyword evidence="2" id="KW-1185">Reference proteome</keyword>
<feature type="signal peptide" evidence="1">
    <location>
        <begin position="1"/>
        <end position="32"/>
    </location>
</feature>
<dbReference type="GO" id="GO:0046872">
    <property type="term" value="F:metal ion binding"/>
    <property type="evidence" value="ECO:0007669"/>
    <property type="project" value="InterPro"/>
</dbReference>
<dbReference type="AlphaFoldDB" id="A0A6J1L563"/>
<accession>A0A6J1L563</accession>
<dbReference type="RefSeq" id="XP_023007524.1">
    <property type="nucleotide sequence ID" value="XM_023151756.1"/>
</dbReference>
<name>A0A6J1L563_CUCMA</name>
<proteinExistence type="predicted"/>
<reference evidence="3" key="1">
    <citation type="submission" date="2025-08" db="UniProtKB">
        <authorList>
            <consortium name="RefSeq"/>
        </authorList>
    </citation>
    <scope>IDENTIFICATION</scope>
    <source>
        <tissue evidence="3">Young leaves</tissue>
    </source>
</reference>
<dbReference type="GO" id="GO:0017183">
    <property type="term" value="P:protein histidyl modification to diphthamide"/>
    <property type="evidence" value="ECO:0007669"/>
    <property type="project" value="InterPro"/>
</dbReference>
<protein>
    <submittedName>
        <fullName evidence="3">Uncharacterized protein LOC111499988</fullName>
    </submittedName>
</protein>
<dbReference type="KEGG" id="cmax:111499988"/>
<organism evidence="2 3">
    <name type="scientific">Cucurbita maxima</name>
    <name type="common">Pumpkin</name>
    <name type="synonym">Winter squash</name>
    <dbReference type="NCBI Taxonomy" id="3661"/>
    <lineage>
        <taxon>Eukaryota</taxon>
        <taxon>Viridiplantae</taxon>
        <taxon>Streptophyta</taxon>
        <taxon>Embryophyta</taxon>
        <taxon>Tracheophyta</taxon>
        <taxon>Spermatophyta</taxon>
        <taxon>Magnoliopsida</taxon>
        <taxon>eudicotyledons</taxon>
        <taxon>Gunneridae</taxon>
        <taxon>Pentapetalae</taxon>
        <taxon>rosids</taxon>
        <taxon>fabids</taxon>
        <taxon>Cucurbitales</taxon>
        <taxon>Cucurbitaceae</taxon>
        <taxon>Cucurbiteae</taxon>
        <taxon>Cucurbita</taxon>
    </lineage>
</organism>
<dbReference type="PANTHER" id="PTHR21454">
    <property type="entry name" value="DPH3 HOMOLOG-RELATED"/>
    <property type="match status" value="1"/>
</dbReference>
<dbReference type="InterPro" id="IPR044248">
    <property type="entry name" value="DPH3/4-like"/>
</dbReference>
<dbReference type="GeneID" id="111499988"/>
<evidence type="ECO:0000256" key="1">
    <source>
        <dbReference type="SAM" id="SignalP"/>
    </source>
</evidence>
<dbReference type="PANTHER" id="PTHR21454:SF44">
    <property type="entry name" value="EXPP1 PROTEIN"/>
    <property type="match status" value="1"/>
</dbReference>
<evidence type="ECO:0000313" key="3">
    <source>
        <dbReference type="RefSeq" id="XP_023007524.1"/>
    </source>
</evidence>